<evidence type="ECO:0000313" key="1">
    <source>
        <dbReference type="EMBL" id="MPC70893.1"/>
    </source>
</evidence>
<proteinExistence type="predicted"/>
<organism evidence="1 2">
    <name type="scientific">Portunus trituberculatus</name>
    <name type="common">Swimming crab</name>
    <name type="synonym">Neptunus trituberculatus</name>
    <dbReference type="NCBI Taxonomy" id="210409"/>
    <lineage>
        <taxon>Eukaryota</taxon>
        <taxon>Metazoa</taxon>
        <taxon>Ecdysozoa</taxon>
        <taxon>Arthropoda</taxon>
        <taxon>Crustacea</taxon>
        <taxon>Multicrustacea</taxon>
        <taxon>Malacostraca</taxon>
        <taxon>Eumalacostraca</taxon>
        <taxon>Eucarida</taxon>
        <taxon>Decapoda</taxon>
        <taxon>Pleocyemata</taxon>
        <taxon>Brachyura</taxon>
        <taxon>Eubrachyura</taxon>
        <taxon>Portunoidea</taxon>
        <taxon>Portunidae</taxon>
        <taxon>Portuninae</taxon>
        <taxon>Portunus</taxon>
    </lineage>
</organism>
<comment type="caution">
    <text evidence="1">The sequence shown here is derived from an EMBL/GenBank/DDBJ whole genome shotgun (WGS) entry which is preliminary data.</text>
</comment>
<sequence>MALIAVSATMISRGLLFYYSPPPATQCGILSFTKHRHRLPVELPVATASCRDAVAIASRLIHPRTHTLTHRSSFALSVSPRRG</sequence>
<protein>
    <submittedName>
        <fullName evidence="1">Uncharacterized protein</fullName>
    </submittedName>
</protein>
<gene>
    <name evidence="1" type="ORF">E2C01_065155</name>
</gene>
<dbReference type="AlphaFoldDB" id="A0A5B7HL46"/>
<reference evidence="1 2" key="1">
    <citation type="submission" date="2019-05" db="EMBL/GenBank/DDBJ databases">
        <title>Another draft genome of Portunus trituberculatus and its Hox gene families provides insights of decapod evolution.</title>
        <authorList>
            <person name="Jeong J.-H."/>
            <person name="Song I."/>
            <person name="Kim S."/>
            <person name="Choi T."/>
            <person name="Kim D."/>
            <person name="Ryu S."/>
            <person name="Kim W."/>
        </authorList>
    </citation>
    <scope>NUCLEOTIDE SEQUENCE [LARGE SCALE GENOMIC DNA]</scope>
    <source>
        <tissue evidence="1">Muscle</tissue>
    </source>
</reference>
<dbReference type="Proteomes" id="UP000324222">
    <property type="component" value="Unassembled WGS sequence"/>
</dbReference>
<accession>A0A5B7HL46</accession>
<dbReference type="EMBL" id="VSRR010031912">
    <property type="protein sequence ID" value="MPC70893.1"/>
    <property type="molecule type" value="Genomic_DNA"/>
</dbReference>
<keyword evidence="2" id="KW-1185">Reference proteome</keyword>
<evidence type="ECO:0000313" key="2">
    <source>
        <dbReference type="Proteomes" id="UP000324222"/>
    </source>
</evidence>
<name>A0A5B7HL46_PORTR</name>